<dbReference type="SMART" id="SM00355">
    <property type="entry name" value="ZnF_C2H2"/>
    <property type="match status" value="4"/>
</dbReference>
<dbReference type="InterPro" id="IPR013087">
    <property type="entry name" value="Znf_C2H2_type"/>
</dbReference>
<evidence type="ECO:0000259" key="1">
    <source>
        <dbReference type="PROSITE" id="PS00028"/>
    </source>
</evidence>
<organism evidence="3 4">
    <name type="scientific">Tritrichomonas musculus</name>
    <dbReference type="NCBI Taxonomy" id="1915356"/>
    <lineage>
        <taxon>Eukaryota</taxon>
        <taxon>Metamonada</taxon>
        <taxon>Parabasalia</taxon>
        <taxon>Tritrichomonadida</taxon>
        <taxon>Tritrichomonadidae</taxon>
        <taxon>Tritrichomonas</taxon>
    </lineage>
</organism>
<reference evidence="3 4" key="1">
    <citation type="submission" date="2024-04" db="EMBL/GenBank/DDBJ databases">
        <title>Tritrichomonas musculus Genome.</title>
        <authorList>
            <person name="Alves-Ferreira E."/>
            <person name="Grigg M."/>
            <person name="Lorenzi H."/>
            <person name="Galac M."/>
        </authorList>
    </citation>
    <scope>NUCLEOTIDE SEQUENCE [LARGE SCALE GENOMIC DNA]</scope>
    <source>
        <strain evidence="3 4">EAF2021</strain>
    </source>
</reference>
<dbReference type="Proteomes" id="UP001470230">
    <property type="component" value="Unassembled WGS sequence"/>
</dbReference>
<keyword evidence="4" id="KW-1185">Reference proteome</keyword>
<evidence type="ECO:0000313" key="2">
    <source>
        <dbReference type="EMBL" id="KAK8834757.1"/>
    </source>
</evidence>
<comment type="caution">
    <text evidence="3">The sequence shown here is derived from an EMBL/GenBank/DDBJ whole genome shotgun (WGS) entry which is preliminary data.</text>
</comment>
<proteinExistence type="predicted"/>
<dbReference type="EMBL" id="JAPFFF010000323">
    <property type="protein sequence ID" value="KAK8834757.1"/>
    <property type="molecule type" value="Genomic_DNA"/>
</dbReference>
<gene>
    <name evidence="3" type="ORF">M9Y10_015118</name>
    <name evidence="2" type="ORF">M9Y10_025834</name>
</gene>
<protein>
    <recommendedName>
        <fullName evidence="1">C2H2-type domain-containing protein</fullName>
    </recommendedName>
</protein>
<sequence length="380" mass="43786">MCEGNKTFQCPICVKGKYKESSLIQHLLDKHPDFPATKKIRNDYQFPMACPLCSQKIPTAVALMTHYKLYHLQEYQSLKILLGFDFLNVESKFNSSEKLDIIPNMDPISVYILQNDEKTFQVLNNLISKSPIMHSVLQTSDIMVIGCSKGIILIDLKIKGLGQFFDQCVKGKQPTIEFNTPKESQYLLSEFGISIPTNIKTDPFICQNYTQFVRAFGPKVSNDENVKIDLNKSISRIDLRFALINIAIAYHYLIMIGFYPSCEKIIKKSNDENSIKCPCCDLIASNIVSIYRHLFRVHPFPAMIMNKYKMAEQSKGVFICDFCHETNLSNFDDLIIHVYQNHRCDLLKKTLDYIDAHQDIKEKTPDLEPFIRSEYKKIVC</sequence>
<evidence type="ECO:0000313" key="3">
    <source>
        <dbReference type="EMBL" id="KAK8897183.1"/>
    </source>
</evidence>
<dbReference type="PROSITE" id="PS00028">
    <property type="entry name" value="ZINC_FINGER_C2H2_1"/>
    <property type="match status" value="1"/>
</dbReference>
<dbReference type="EMBL" id="JAPFFF010000002">
    <property type="protein sequence ID" value="KAK8897183.1"/>
    <property type="molecule type" value="Genomic_DNA"/>
</dbReference>
<evidence type="ECO:0000313" key="4">
    <source>
        <dbReference type="Proteomes" id="UP001470230"/>
    </source>
</evidence>
<accession>A0ABR2L261</accession>
<dbReference type="Gene3D" id="3.30.160.60">
    <property type="entry name" value="Classic Zinc Finger"/>
    <property type="match status" value="1"/>
</dbReference>
<feature type="domain" description="C2H2-type" evidence="1">
    <location>
        <begin position="50"/>
        <end position="71"/>
    </location>
</feature>
<name>A0ABR2L261_9EUKA</name>